<dbReference type="GO" id="GO:0005886">
    <property type="term" value="C:plasma membrane"/>
    <property type="evidence" value="ECO:0007669"/>
    <property type="project" value="UniProtKB-SubCell"/>
</dbReference>
<feature type="transmembrane region" description="Helical" evidence="6">
    <location>
        <begin position="172"/>
        <end position="192"/>
    </location>
</feature>
<evidence type="ECO:0000256" key="6">
    <source>
        <dbReference type="SAM" id="Phobius"/>
    </source>
</evidence>
<feature type="transmembrane region" description="Helical" evidence="6">
    <location>
        <begin position="128"/>
        <end position="152"/>
    </location>
</feature>
<organism evidence="7 8">
    <name type="scientific">Penaeus vannamei</name>
    <name type="common">Whiteleg shrimp</name>
    <name type="synonym">Litopenaeus vannamei</name>
    <dbReference type="NCBI Taxonomy" id="6689"/>
    <lineage>
        <taxon>Eukaryota</taxon>
        <taxon>Metazoa</taxon>
        <taxon>Ecdysozoa</taxon>
        <taxon>Arthropoda</taxon>
        <taxon>Crustacea</taxon>
        <taxon>Multicrustacea</taxon>
        <taxon>Malacostraca</taxon>
        <taxon>Eumalacostraca</taxon>
        <taxon>Eucarida</taxon>
        <taxon>Decapoda</taxon>
        <taxon>Dendrobranchiata</taxon>
        <taxon>Penaeoidea</taxon>
        <taxon>Penaeidae</taxon>
        <taxon>Penaeus</taxon>
    </lineage>
</organism>
<feature type="transmembrane region" description="Helical" evidence="6">
    <location>
        <begin position="20"/>
        <end position="40"/>
    </location>
</feature>
<feature type="transmembrane region" description="Helical" evidence="6">
    <location>
        <begin position="52"/>
        <end position="69"/>
    </location>
</feature>
<evidence type="ECO:0000256" key="1">
    <source>
        <dbReference type="ARBA" id="ARBA00004651"/>
    </source>
</evidence>
<evidence type="ECO:0000256" key="4">
    <source>
        <dbReference type="ARBA" id="ARBA00022989"/>
    </source>
</evidence>
<keyword evidence="3 6" id="KW-0812">Transmembrane</keyword>
<accession>A0A3R7PVY0</accession>
<gene>
    <name evidence="7" type="ORF">C7M84_002564</name>
</gene>
<dbReference type="Proteomes" id="UP000283509">
    <property type="component" value="Unassembled WGS sequence"/>
</dbReference>
<feature type="transmembrane region" description="Helical" evidence="6">
    <location>
        <begin position="89"/>
        <end position="107"/>
    </location>
</feature>
<evidence type="ECO:0000256" key="3">
    <source>
        <dbReference type="ARBA" id="ARBA00022692"/>
    </source>
</evidence>
<comment type="caution">
    <text evidence="7">The sequence shown here is derived from an EMBL/GenBank/DDBJ whole genome shotgun (WGS) entry which is preliminary data.</text>
</comment>
<evidence type="ECO:0000256" key="2">
    <source>
        <dbReference type="ARBA" id="ARBA00022475"/>
    </source>
</evidence>
<reference evidence="7 8" key="2">
    <citation type="submission" date="2019-01" db="EMBL/GenBank/DDBJ databases">
        <title>The decoding of complex shrimp genome reveals the adaptation for benthos swimmer, frequently molting mechanism and breeding impact on genome.</title>
        <authorList>
            <person name="Sun Y."/>
            <person name="Gao Y."/>
            <person name="Yu Y."/>
        </authorList>
    </citation>
    <scope>NUCLEOTIDE SEQUENCE [LARGE SCALE GENOMIC DNA]</scope>
    <source>
        <tissue evidence="7">Muscle</tissue>
    </source>
</reference>
<comment type="subcellular location">
    <subcellularLocation>
        <location evidence="1">Cell membrane</location>
        <topology evidence="1">Multi-pass membrane protein</topology>
    </subcellularLocation>
</comment>
<dbReference type="EMBL" id="QCYY01001344">
    <property type="protein sequence ID" value="ROT78727.1"/>
    <property type="molecule type" value="Genomic_DNA"/>
</dbReference>
<protein>
    <recommendedName>
        <fullName evidence="9">Gustatory receptor</fullName>
    </recommendedName>
</protein>
<dbReference type="AlphaFoldDB" id="A0A3R7PVY0"/>
<evidence type="ECO:0008006" key="9">
    <source>
        <dbReference type="Google" id="ProtNLM"/>
    </source>
</evidence>
<dbReference type="GO" id="GO:0050909">
    <property type="term" value="P:sensory perception of taste"/>
    <property type="evidence" value="ECO:0007669"/>
    <property type="project" value="InterPro"/>
</dbReference>
<name>A0A3R7PVY0_PENVA</name>
<evidence type="ECO:0000256" key="5">
    <source>
        <dbReference type="ARBA" id="ARBA00023136"/>
    </source>
</evidence>
<keyword evidence="5 6" id="KW-0472">Membrane</keyword>
<evidence type="ECO:0000313" key="8">
    <source>
        <dbReference type="Proteomes" id="UP000283509"/>
    </source>
</evidence>
<keyword evidence="8" id="KW-1185">Reference proteome</keyword>
<dbReference type="InterPro" id="IPR013604">
    <property type="entry name" value="7TM_chemorcpt"/>
</dbReference>
<sequence>MCAHEKENSGAPAAKGSEMVGMQKACPVLFWVMSILGFVLPKRRPSGHYRTSWVRLFPMMTITPLTFWYVFNYQTQFTDNSYDQVADLLAYSTCTFTIAFTFALAIHKRRETCILLEGLDRKLKPPRTWLSLAGVLLFLLDFGLLLLFNYFFVASGNFSILKWFTMTLIYPALPLLVDFYIASSICALNQVYDGIMDKILRRSKFSAWTLGSVEEFYAFSSPVSSGFFDKFQNGQQTKENQDLDDVDAIFHHLTSASHLVDLHNQVYSSWTLVRCGALLMKLLDSSYYLTLFFGSWEKFAGSLLYCVNEVGSFLLLCRQADLLKKNHSKVEGALLTLQQQPDTPIVDRLRLLSLSLHLKSRPAHIAVGSVGALGSHVLISLLNVALTFMAILYQYRPA</sequence>
<keyword evidence="2" id="KW-1003">Cell membrane</keyword>
<dbReference type="Pfam" id="PF08395">
    <property type="entry name" value="7tm_7"/>
    <property type="match status" value="1"/>
</dbReference>
<feature type="transmembrane region" description="Helical" evidence="6">
    <location>
        <begin position="365"/>
        <end position="393"/>
    </location>
</feature>
<evidence type="ECO:0000313" key="7">
    <source>
        <dbReference type="EMBL" id="ROT78727.1"/>
    </source>
</evidence>
<reference evidence="7 8" key="1">
    <citation type="submission" date="2018-04" db="EMBL/GenBank/DDBJ databases">
        <authorList>
            <person name="Zhang X."/>
            <person name="Yuan J."/>
            <person name="Li F."/>
            <person name="Xiang J."/>
        </authorList>
    </citation>
    <scope>NUCLEOTIDE SEQUENCE [LARGE SCALE GENOMIC DNA]</scope>
    <source>
        <tissue evidence="7">Muscle</tissue>
    </source>
</reference>
<keyword evidence="4 6" id="KW-1133">Transmembrane helix</keyword>
<proteinExistence type="predicted"/>